<dbReference type="AlphaFoldDB" id="A0A2D0LH81"/>
<reference evidence="2 3" key="1">
    <citation type="journal article" date="2017" name="Nat. Microbiol.">
        <title>Natural product diversity associated with the nematode symbionts Photorhabdus and Xenorhabdus.</title>
        <authorList>
            <person name="Tobias N.J."/>
            <person name="Wolff H."/>
            <person name="Djahanschiri B."/>
            <person name="Grundmann F."/>
            <person name="Kronenwerth M."/>
            <person name="Shi Y.M."/>
            <person name="Simonyi S."/>
            <person name="Grun P."/>
            <person name="Shapiro-Ilan D."/>
            <person name="Pidot S.J."/>
            <person name="Stinear T.P."/>
            <person name="Ebersberger I."/>
            <person name="Bode H.B."/>
        </authorList>
    </citation>
    <scope>NUCLEOTIDE SEQUENCE [LARGE SCALE GENOMIC DNA]</scope>
    <source>
        <strain evidence="2 3">DSM 17907</strain>
    </source>
</reference>
<sequence>MKDPLIFTEQRLSLRLIDILLTVLAWVGFIYLFVVGFNASHNGPRPFTSTLFTSELGAIGLYIAIAIFNAFLLIAWAKYNQHRFKIERRRHRPALTHAEVAQSFMLDQRLLDALRQSKVSSITYDNHGHIIGIHEDVPIQK</sequence>
<protein>
    <submittedName>
        <fullName evidence="2">Poly-beta-1,6-N-acetyl-D-glucosamine biosynthesis protein PgaD</fullName>
    </submittedName>
</protein>
<dbReference type="GO" id="GO:0043709">
    <property type="term" value="P:cell adhesion involved in single-species biofilm formation"/>
    <property type="evidence" value="ECO:0007669"/>
    <property type="project" value="InterPro"/>
</dbReference>
<keyword evidence="1" id="KW-1133">Transmembrane helix</keyword>
<evidence type="ECO:0000256" key="1">
    <source>
        <dbReference type="SAM" id="Phobius"/>
    </source>
</evidence>
<keyword evidence="1" id="KW-0472">Membrane</keyword>
<keyword evidence="3" id="KW-1185">Reference proteome</keyword>
<keyword evidence="1" id="KW-0812">Transmembrane</keyword>
<evidence type="ECO:0000313" key="3">
    <source>
        <dbReference type="Proteomes" id="UP000221101"/>
    </source>
</evidence>
<accession>A0A2D0LH81</accession>
<dbReference type="OrthoDB" id="7018808at2"/>
<dbReference type="InterPro" id="IPR023829">
    <property type="entry name" value="PGA_PgaD"/>
</dbReference>
<dbReference type="RefSeq" id="WP_099140244.1">
    <property type="nucleotide sequence ID" value="NZ_CAWNOR010000001.1"/>
</dbReference>
<organism evidence="2 3">
    <name type="scientific">Xenorhabdus kozodoii</name>
    <dbReference type="NCBI Taxonomy" id="351676"/>
    <lineage>
        <taxon>Bacteria</taxon>
        <taxon>Pseudomonadati</taxon>
        <taxon>Pseudomonadota</taxon>
        <taxon>Gammaproteobacteria</taxon>
        <taxon>Enterobacterales</taxon>
        <taxon>Morganellaceae</taxon>
        <taxon>Xenorhabdus</taxon>
    </lineage>
</organism>
<comment type="caution">
    <text evidence="2">The sequence shown here is derived from an EMBL/GenBank/DDBJ whole genome shotgun (WGS) entry which is preliminary data.</text>
</comment>
<dbReference type="Proteomes" id="UP000221101">
    <property type="component" value="Unassembled WGS sequence"/>
</dbReference>
<dbReference type="EMBL" id="NJCX01000001">
    <property type="protein sequence ID" value="PHM75076.1"/>
    <property type="molecule type" value="Genomic_DNA"/>
</dbReference>
<dbReference type="Pfam" id="PF13994">
    <property type="entry name" value="PgaD"/>
    <property type="match status" value="1"/>
</dbReference>
<name>A0A2D0LH81_9GAMM</name>
<evidence type="ECO:0000313" key="2">
    <source>
        <dbReference type="EMBL" id="PHM75076.1"/>
    </source>
</evidence>
<feature type="transmembrane region" description="Helical" evidence="1">
    <location>
        <begin position="12"/>
        <end position="39"/>
    </location>
</feature>
<gene>
    <name evidence="2" type="ORF">Xkoz_00085</name>
</gene>
<dbReference type="NCBIfam" id="TIGR03940">
    <property type="entry name" value="PGA_PgaD"/>
    <property type="match status" value="1"/>
</dbReference>
<proteinExistence type="predicted"/>
<feature type="transmembrane region" description="Helical" evidence="1">
    <location>
        <begin position="59"/>
        <end position="79"/>
    </location>
</feature>